<organism evidence="1">
    <name type="scientific">Amphimedon queenslandica</name>
    <name type="common">Sponge</name>
    <dbReference type="NCBI Taxonomy" id="400682"/>
    <lineage>
        <taxon>Eukaryota</taxon>
        <taxon>Metazoa</taxon>
        <taxon>Porifera</taxon>
        <taxon>Demospongiae</taxon>
        <taxon>Heteroscleromorpha</taxon>
        <taxon>Haplosclerida</taxon>
        <taxon>Niphatidae</taxon>
        <taxon>Amphimedon</taxon>
    </lineage>
</organism>
<evidence type="ECO:0000313" key="1">
    <source>
        <dbReference type="EnsemblMetazoa" id="Aqu2.1.09440_001"/>
    </source>
</evidence>
<sequence length="170" mass="19073">MAIALKDKQMEEVVRHLIEQLRPRVCAWHLLTEIQKESQIFHSFGGSDRDGNTGPTKKEPAFIPIAEGIQPLASKVVNKIDSSEFVDLGDLLQDQIPHDELTLPDLKSGVVLVQSLESLKKKRITDFQSWVEGGLHSVVVTKFRTLQPEVANLMAYKVLINQTAREHAPD</sequence>
<accession>A0A1X7T4X9</accession>
<dbReference type="InParanoid" id="A0A1X7T4X9"/>
<name>A0A1X7T4X9_AMPQE</name>
<reference evidence="1" key="1">
    <citation type="submission" date="2017-05" db="UniProtKB">
        <authorList>
            <consortium name="EnsemblMetazoa"/>
        </authorList>
    </citation>
    <scope>IDENTIFICATION</scope>
</reference>
<proteinExistence type="predicted"/>
<protein>
    <submittedName>
        <fullName evidence="1">Uncharacterized protein</fullName>
    </submittedName>
</protein>
<dbReference type="EnsemblMetazoa" id="Aqu2.1.09440_001">
    <property type="protein sequence ID" value="Aqu2.1.09440_001"/>
    <property type="gene ID" value="Aqu2.1.09440"/>
</dbReference>
<dbReference type="AlphaFoldDB" id="A0A1X7T4X9"/>